<protein>
    <submittedName>
        <fullName evidence="1">Uncharacterized protein</fullName>
    </submittedName>
</protein>
<dbReference type="RefSeq" id="WP_059435474.1">
    <property type="nucleotide sequence ID" value="NZ_FAVB01000007.1"/>
</dbReference>
<proteinExistence type="predicted"/>
<name>A0A0S4STQ4_CAMHY</name>
<dbReference type="EMBL" id="FAVB01000007">
    <property type="protein sequence ID" value="CUU89780.1"/>
    <property type="molecule type" value="Genomic_DNA"/>
</dbReference>
<gene>
    <name evidence="1" type="ORF">ERS686654_02025</name>
</gene>
<comment type="caution">
    <text evidence="1">The sequence shown here is derived from an EMBL/GenBank/DDBJ whole genome shotgun (WGS) entry which is preliminary data.</text>
</comment>
<evidence type="ECO:0000313" key="1">
    <source>
        <dbReference type="EMBL" id="CUU89780.1"/>
    </source>
</evidence>
<sequence>MTNTVKITFSADAKLKQTLDELKKDFGLKSISSIITEAVEEFKHKKEMENWRNAMKKADNDPELVTLLYEDLEIGDLDETR</sequence>
<dbReference type="AlphaFoldDB" id="A0A0S4STQ4"/>
<keyword evidence="2" id="KW-1185">Reference proteome</keyword>
<organism evidence="1 2">
    <name type="scientific">Campylobacter hyointestinalis subsp. hyointestinalis</name>
    <dbReference type="NCBI Taxonomy" id="91352"/>
    <lineage>
        <taxon>Bacteria</taxon>
        <taxon>Pseudomonadati</taxon>
        <taxon>Campylobacterota</taxon>
        <taxon>Epsilonproteobacteria</taxon>
        <taxon>Campylobacterales</taxon>
        <taxon>Campylobacteraceae</taxon>
        <taxon>Campylobacter</taxon>
    </lineage>
</organism>
<evidence type="ECO:0000313" key="2">
    <source>
        <dbReference type="Proteomes" id="UP000052237"/>
    </source>
</evidence>
<dbReference type="GO" id="GO:0006355">
    <property type="term" value="P:regulation of DNA-templated transcription"/>
    <property type="evidence" value="ECO:0007669"/>
    <property type="project" value="InterPro"/>
</dbReference>
<reference evidence="1 2" key="1">
    <citation type="submission" date="2015-11" db="EMBL/GenBank/DDBJ databases">
        <authorList>
            <consortium name="Pathogen Informatics"/>
        </authorList>
    </citation>
    <scope>NUCLEOTIDE SEQUENCE [LARGE SCALE GENOMIC DNA]</scope>
    <source>
        <strain evidence="1 2">006A-0059</strain>
    </source>
</reference>
<accession>A0A0S4STQ4</accession>
<dbReference type="Proteomes" id="UP000052237">
    <property type="component" value="Unassembled WGS sequence"/>
</dbReference>